<dbReference type="SUPFAM" id="SSF51556">
    <property type="entry name" value="Metallo-dependent hydrolases"/>
    <property type="match status" value="1"/>
</dbReference>
<reference evidence="9 10" key="1">
    <citation type="submission" date="2021-03" db="EMBL/GenBank/DDBJ databases">
        <title>Genomic Encyclopedia of Type Strains, Phase IV (KMG-IV): sequencing the most valuable type-strain genomes for metagenomic binning, comparative biology and taxonomic classification.</title>
        <authorList>
            <person name="Goeker M."/>
        </authorList>
    </citation>
    <scope>NUCLEOTIDE SEQUENCE [LARGE SCALE GENOMIC DNA]</scope>
    <source>
        <strain evidence="9 10">DSM 26427</strain>
    </source>
</reference>
<dbReference type="InterPro" id="IPR011059">
    <property type="entry name" value="Metal-dep_hydrolase_composite"/>
</dbReference>
<keyword evidence="2 7" id="KW-0479">Metal-binding</keyword>
<feature type="domain" description="Amidohydrolase-related" evidence="8">
    <location>
        <begin position="76"/>
        <end position="392"/>
    </location>
</feature>
<comment type="catalytic activity">
    <reaction evidence="7">
        <text>4-imidazolone-5-propanoate + H2O = N-formimidoyl-L-glutamate</text>
        <dbReference type="Rhea" id="RHEA:23660"/>
        <dbReference type="ChEBI" id="CHEBI:15377"/>
        <dbReference type="ChEBI" id="CHEBI:58928"/>
        <dbReference type="ChEBI" id="CHEBI:77893"/>
        <dbReference type="EC" id="3.5.2.7"/>
    </reaction>
</comment>
<dbReference type="InterPro" id="IPR005920">
    <property type="entry name" value="HutI"/>
</dbReference>
<sequence>MSSIKSKPDSARPTACDRLWRNARLATLNPALPGLGLVEDGVIAVQDGRILYAGGEAGLPFSIDDAGEIIDCEGRWITPGLIDCHTHLVHAGDRANEFEMRLAGATYEEVARAGGGIVSSVRSLREASEDELVRQTLPRLDALMAEGVTTVEVKSGYGLDLENEAKALRAARRLGEERDVAVRTTFLGAHALPPEFKGDKTGYIAKVVSEMLPAIAAQGLADAVDGFCEGIAFSTDEMRLVFDVAKANGLPVKLHADQLSNLHGAALAAEYGALSADHLEYTDEVGAAAMARSGTVAVILPGAFYFIRETKKPPIDLFRNAGVAMAIATDNNPGTSPLTSLLLTMNMAATLFDMTVTECIAGVTREAARALGLVDEVGTLEPGKWADFAIWNIERPAELVYRMGFNPLHARVRNGH</sequence>
<keyword evidence="3 7" id="KW-0378">Hydrolase</keyword>
<dbReference type="EMBL" id="JAGGJV010000004">
    <property type="protein sequence ID" value="MBP1859273.1"/>
    <property type="molecule type" value="Genomic_DNA"/>
</dbReference>
<dbReference type="SUPFAM" id="SSF51338">
    <property type="entry name" value="Composite domain of metallo-dependent hydrolases"/>
    <property type="match status" value="1"/>
</dbReference>
<comment type="pathway">
    <text evidence="7">Amino-acid degradation; L-histidine degradation into L-glutamate; N-formimidoyl-L-glutamate from L-histidine: step 3/3.</text>
</comment>
<feature type="binding site" evidence="7">
    <location>
        <position position="258"/>
    </location>
    <ligand>
        <name>4-imidazolone-5-propanoate</name>
        <dbReference type="ChEBI" id="CHEBI:77893"/>
    </ligand>
</feature>
<comment type="similarity">
    <text evidence="7">Belongs to the metallo-dependent hydrolases superfamily. HutI family.</text>
</comment>
<dbReference type="Pfam" id="PF01979">
    <property type="entry name" value="Amidohydro_1"/>
    <property type="match status" value="1"/>
</dbReference>
<comment type="function">
    <text evidence="7">Catalyzes the hydrolytic cleavage of the carbon-nitrogen bond in imidazolone-5-propanoate to yield N-formimidoyl-L-glutamate. It is the third step in the universal histidine degradation pathway.</text>
</comment>
<keyword evidence="6 7" id="KW-0408">Iron</keyword>
<feature type="binding site" evidence="7">
    <location>
        <position position="255"/>
    </location>
    <ligand>
        <name>Fe(3+)</name>
        <dbReference type="ChEBI" id="CHEBI:29034"/>
    </ligand>
</feature>
<feature type="binding site" evidence="7">
    <location>
        <position position="330"/>
    </location>
    <ligand>
        <name>Zn(2+)</name>
        <dbReference type="ChEBI" id="CHEBI:29105"/>
    </ligand>
</feature>
<comment type="caution">
    <text evidence="9">The sequence shown here is derived from an EMBL/GenBank/DDBJ whole genome shotgun (WGS) entry which is preliminary data.</text>
</comment>
<dbReference type="Gene3D" id="3.20.20.140">
    <property type="entry name" value="Metal-dependent hydrolases"/>
    <property type="match status" value="1"/>
</dbReference>
<dbReference type="InterPro" id="IPR032466">
    <property type="entry name" value="Metal_Hydrolase"/>
</dbReference>
<proteinExistence type="inferred from homology"/>
<feature type="binding site" evidence="7">
    <location>
        <position position="190"/>
    </location>
    <ligand>
        <name>4-imidazolone-5-propanoate</name>
        <dbReference type="ChEBI" id="CHEBI:77893"/>
    </ligand>
</feature>
<dbReference type="HAMAP" id="MF_00372">
    <property type="entry name" value="HutI"/>
    <property type="match status" value="1"/>
</dbReference>
<evidence type="ECO:0000313" key="10">
    <source>
        <dbReference type="Proteomes" id="UP000823786"/>
    </source>
</evidence>
<dbReference type="Gene3D" id="2.30.40.10">
    <property type="entry name" value="Urease, subunit C, domain 1"/>
    <property type="match status" value="1"/>
</dbReference>
<organism evidence="9 10">
    <name type="scientific">Rhizobium herbae</name>
    <dbReference type="NCBI Taxonomy" id="508661"/>
    <lineage>
        <taxon>Bacteria</taxon>
        <taxon>Pseudomonadati</taxon>
        <taxon>Pseudomonadota</taxon>
        <taxon>Alphaproteobacteria</taxon>
        <taxon>Hyphomicrobiales</taxon>
        <taxon>Rhizobiaceae</taxon>
        <taxon>Rhizobium/Agrobacterium group</taxon>
        <taxon>Rhizobium</taxon>
    </lineage>
</organism>
<feature type="binding site" evidence="7">
    <location>
        <position position="87"/>
    </location>
    <ligand>
        <name>Fe(3+)</name>
        <dbReference type="ChEBI" id="CHEBI:29034"/>
    </ligand>
</feature>
<evidence type="ECO:0000256" key="5">
    <source>
        <dbReference type="ARBA" id="ARBA00022833"/>
    </source>
</evidence>
<accession>A0ABS4EMV2</accession>
<comment type="cofactor">
    <cofactor evidence="7">
        <name>Zn(2+)</name>
        <dbReference type="ChEBI" id="CHEBI:29105"/>
    </cofactor>
    <cofactor evidence="7">
        <name>Fe(3+)</name>
        <dbReference type="ChEBI" id="CHEBI:29034"/>
    </cofactor>
    <text evidence="7">Binds 1 zinc or iron ion per subunit.</text>
</comment>
<evidence type="ECO:0000256" key="7">
    <source>
        <dbReference type="HAMAP-Rule" id="MF_00372"/>
    </source>
</evidence>
<evidence type="ECO:0000256" key="6">
    <source>
        <dbReference type="ARBA" id="ARBA00023004"/>
    </source>
</evidence>
<gene>
    <name evidence="7" type="primary">hutI</name>
    <name evidence="9" type="ORF">J2Z75_002785</name>
</gene>
<evidence type="ECO:0000313" key="9">
    <source>
        <dbReference type="EMBL" id="MBP1859273.1"/>
    </source>
</evidence>
<feature type="binding site" evidence="7">
    <location>
        <position position="334"/>
    </location>
    <ligand>
        <name>N-formimidoyl-L-glutamate</name>
        <dbReference type="ChEBI" id="CHEBI:58928"/>
    </ligand>
</feature>
<dbReference type="NCBIfam" id="TIGR01224">
    <property type="entry name" value="hutI"/>
    <property type="match status" value="1"/>
</dbReference>
<keyword evidence="5 7" id="KW-0862">Zinc</keyword>
<feature type="binding site" evidence="7">
    <location>
        <position position="332"/>
    </location>
    <ligand>
        <name>N-formimidoyl-L-glutamate</name>
        <dbReference type="ChEBI" id="CHEBI:58928"/>
    </ligand>
</feature>
<keyword evidence="10" id="KW-1185">Reference proteome</keyword>
<evidence type="ECO:0000256" key="3">
    <source>
        <dbReference type="ARBA" id="ARBA00022801"/>
    </source>
</evidence>
<dbReference type="EC" id="3.5.2.7" evidence="1 7"/>
<feature type="binding site" evidence="7">
    <location>
        <position position="85"/>
    </location>
    <ligand>
        <name>Fe(3+)</name>
        <dbReference type="ChEBI" id="CHEBI:29034"/>
    </ligand>
</feature>
<comment type="subcellular location">
    <subcellularLocation>
        <location evidence="7">Cytoplasm</location>
    </subcellularLocation>
</comment>
<feature type="binding site" evidence="7">
    <location>
        <position position="87"/>
    </location>
    <ligand>
        <name>Zn(2+)</name>
        <dbReference type="ChEBI" id="CHEBI:29105"/>
    </ligand>
</feature>
<dbReference type="Proteomes" id="UP000823786">
    <property type="component" value="Unassembled WGS sequence"/>
</dbReference>
<dbReference type="GO" id="GO:0050480">
    <property type="term" value="F:imidazolonepropionase activity"/>
    <property type="evidence" value="ECO:0007669"/>
    <property type="project" value="UniProtKB-EC"/>
</dbReference>
<evidence type="ECO:0000259" key="8">
    <source>
        <dbReference type="Pfam" id="PF01979"/>
    </source>
</evidence>
<feature type="binding site" evidence="7">
    <location>
        <position position="335"/>
    </location>
    <ligand>
        <name>4-imidazolone-5-propanoate</name>
        <dbReference type="ChEBI" id="CHEBI:77893"/>
    </ligand>
</feature>
<protein>
    <recommendedName>
        <fullName evidence="1 7">Imidazolonepropionase</fullName>
        <ecNumber evidence="1 7">3.5.2.7</ecNumber>
    </recommendedName>
    <alternativeName>
        <fullName evidence="7">Imidazolone-5-propionate hydrolase</fullName>
    </alternativeName>
</protein>
<feature type="binding site" evidence="7">
    <location>
        <position position="157"/>
    </location>
    <ligand>
        <name>4-imidazolone-5-propanoate</name>
        <dbReference type="ChEBI" id="CHEBI:77893"/>
    </ligand>
</feature>
<keyword evidence="4 7" id="KW-0369">Histidine metabolism</keyword>
<feature type="binding site" evidence="7">
    <location>
        <position position="255"/>
    </location>
    <ligand>
        <name>Zn(2+)</name>
        <dbReference type="ChEBI" id="CHEBI:29105"/>
    </ligand>
</feature>
<feature type="binding site" evidence="7">
    <location>
        <position position="330"/>
    </location>
    <ligand>
        <name>Fe(3+)</name>
        <dbReference type="ChEBI" id="CHEBI:29034"/>
    </ligand>
</feature>
<dbReference type="RefSeq" id="WP_209853213.1">
    <property type="nucleotide sequence ID" value="NZ_JAGGJV010000004.1"/>
</dbReference>
<keyword evidence="7" id="KW-0963">Cytoplasm</keyword>
<feature type="binding site" evidence="7">
    <location>
        <position position="85"/>
    </location>
    <ligand>
        <name>Zn(2+)</name>
        <dbReference type="ChEBI" id="CHEBI:29105"/>
    </ligand>
</feature>
<feature type="binding site" evidence="7">
    <location>
        <position position="157"/>
    </location>
    <ligand>
        <name>N-formimidoyl-L-glutamate</name>
        <dbReference type="ChEBI" id="CHEBI:58928"/>
    </ligand>
</feature>
<evidence type="ECO:0000256" key="1">
    <source>
        <dbReference type="ARBA" id="ARBA00012864"/>
    </source>
</evidence>
<dbReference type="PANTHER" id="PTHR42752:SF1">
    <property type="entry name" value="IMIDAZOLONEPROPIONASE-RELATED"/>
    <property type="match status" value="1"/>
</dbReference>
<dbReference type="PANTHER" id="PTHR42752">
    <property type="entry name" value="IMIDAZOLONEPROPIONASE"/>
    <property type="match status" value="1"/>
</dbReference>
<evidence type="ECO:0000256" key="2">
    <source>
        <dbReference type="ARBA" id="ARBA00022723"/>
    </source>
</evidence>
<dbReference type="CDD" id="cd01296">
    <property type="entry name" value="Imidazolone-5PH"/>
    <property type="match status" value="1"/>
</dbReference>
<feature type="binding site" evidence="7">
    <location>
        <position position="94"/>
    </location>
    <ligand>
        <name>4-imidazolone-5-propanoate</name>
        <dbReference type="ChEBI" id="CHEBI:77893"/>
    </ligand>
</feature>
<name>A0ABS4EMV2_9HYPH</name>
<dbReference type="InterPro" id="IPR006680">
    <property type="entry name" value="Amidohydro-rel"/>
</dbReference>
<evidence type="ECO:0000256" key="4">
    <source>
        <dbReference type="ARBA" id="ARBA00022808"/>
    </source>
</evidence>